<keyword evidence="1" id="KW-0472">Membrane</keyword>
<reference evidence="2 3" key="1">
    <citation type="journal article" date="2024" name="BMC Biol.">
        <title>Comparative genomics of Ascetosporea gives new insight into the evolutionary basis for animal parasitism in Rhizaria.</title>
        <authorList>
            <person name="Hiltunen Thoren M."/>
            <person name="Onut-Brannstrom I."/>
            <person name="Alfjorden A."/>
            <person name="Peckova H."/>
            <person name="Swords F."/>
            <person name="Hooper C."/>
            <person name="Holzer A.S."/>
            <person name="Bass D."/>
            <person name="Burki F."/>
        </authorList>
    </citation>
    <scope>NUCLEOTIDE SEQUENCE [LARGE SCALE GENOMIC DNA]</scope>
    <source>
        <strain evidence="2">20-A016</strain>
    </source>
</reference>
<keyword evidence="1" id="KW-0812">Transmembrane</keyword>
<evidence type="ECO:0000256" key="1">
    <source>
        <dbReference type="SAM" id="Phobius"/>
    </source>
</evidence>
<dbReference type="EMBL" id="JBDODL010000228">
    <property type="protein sequence ID" value="MES1919216.1"/>
    <property type="molecule type" value="Genomic_DNA"/>
</dbReference>
<comment type="caution">
    <text evidence="2">The sequence shown here is derived from an EMBL/GenBank/DDBJ whole genome shotgun (WGS) entry which is preliminary data.</text>
</comment>
<accession>A0ABV2AHR4</accession>
<evidence type="ECO:0000313" key="3">
    <source>
        <dbReference type="Proteomes" id="UP001439008"/>
    </source>
</evidence>
<sequence length="72" mass="8507">MLNQKANSKDDRYSLSLNIPFERPKIIGYNANYWGIFINWLCTLSRMMMIIYLTLRITDLALFIVLSFLIKS</sequence>
<keyword evidence="1" id="KW-1133">Transmembrane helix</keyword>
<feature type="transmembrane region" description="Helical" evidence="1">
    <location>
        <begin position="49"/>
        <end position="70"/>
    </location>
</feature>
<organism evidence="2 3">
    <name type="scientific">Bonamia ostreae</name>
    <dbReference type="NCBI Taxonomy" id="126728"/>
    <lineage>
        <taxon>Eukaryota</taxon>
        <taxon>Sar</taxon>
        <taxon>Rhizaria</taxon>
        <taxon>Endomyxa</taxon>
        <taxon>Ascetosporea</taxon>
        <taxon>Haplosporida</taxon>
        <taxon>Bonamia</taxon>
    </lineage>
</organism>
<protein>
    <submittedName>
        <fullName evidence="2">Uncharacterized protein</fullName>
    </submittedName>
</protein>
<evidence type="ECO:0000313" key="2">
    <source>
        <dbReference type="EMBL" id="MES1919216.1"/>
    </source>
</evidence>
<dbReference type="Proteomes" id="UP001439008">
    <property type="component" value="Unassembled WGS sequence"/>
</dbReference>
<proteinExistence type="predicted"/>
<name>A0ABV2AHR4_9EUKA</name>
<gene>
    <name evidence="2" type="ORF">MHBO_001077</name>
</gene>
<keyword evidence="3" id="KW-1185">Reference proteome</keyword>